<feature type="domain" description="K Homology" evidence="4">
    <location>
        <begin position="348"/>
        <end position="421"/>
    </location>
</feature>
<dbReference type="InterPro" id="IPR004088">
    <property type="entry name" value="KH_dom_type_1"/>
</dbReference>
<evidence type="ECO:0000256" key="1">
    <source>
        <dbReference type="ARBA" id="ARBA00022737"/>
    </source>
</evidence>
<dbReference type="PROSITE" id="PS50084">
    <property type="entry name" value="KH_TYPE_1"/>
    <property type="match status" value="3"/>
</dbReference>
<dbReference type="PANTHER" id="PTHR10288">
    <property type="entry name" value="KH DOMAIN CONTAINING RNA BINDING PROTEIN"/>
    <property type="match status" value="1"/>
</dbReference>
<feature type="domain" description="K Homology" evidence="4">
    <location>
        <begin position="188"/>
        <end position="264"/>
    </location>
</feature>
<evidence type="ECO:0000256" key="3">
    <source>
        <dbReference type="SAM" id="MobiDB-lite"/>
    </source>
</evidence>
<dbReference type="GO" id="GO:0003723">
    <property type="term" value="F:RNA binding"/>
    <property type="evidence" value="ECO:0007669"/>
    <property type="project" value="UniProtKB-UniRule"/>
</dbReference>
<dbReference type="Gene3D" id="3.30.1370.10">
    <property type="entry name" value="K Homology domain, type 1"/>
    <property type="match status" value="3"/>
</dbReference>
<dbReference type="SUPFAM" id="SSF54791">
    <property type="entry name" value="Eukaryotic type KH-domain (KH-domain type I)"/>
    <property type="match status" value="4"/>
</dbReference>
<proteinExistence type="predicted"/>
<keyword evidence="2" id="KW-0694">RNA-binding</keyword>
<feature type="compositionally biased region" description="Pro residues" evidence="3">
    <location>
        <begin position="47"/>
        <end position="58"/>
    </location>
</feature>
<evidence type="ECO:0000313" key="6">
    <source>
        <dbReference type="Proteomes" id="UP000236161"/>
    </source>
</evidence>
<dbReference type="CDD" id="cd22460">
    <property type="entry name" value="KH-I_PEPPER_rpt2_like"/>
    <property type="match status" value="1"/>
</dbReference>
<evidence type="ECO:0000256" key="2">
    <source>
        <dbReference type="PROSITE-ProRule" id="PRU00117"/>
    </source>
</evidence>
<feature type="region of interest" description="Disordered" evidence="3">
    <location>
        <begin position="519"/>
        <end position="549"/>
    </location>
</feature>
<dbReference type="InterPro" id="IPR036612">
    <property type="entry name" value="KH_dom_type_1_sf"/>
</dbReference>
<dbReference type="EMBL" id="KZ454129">
    <property type="protein sequence ID" value="PKA46593.1"/>
    <property type="molecule type" value="Genomic_DNA"/>
</dbReference>
<dbReference type="AlphaFoldDB" id="A0A2H9ZTI2"/>
<evidence type="ECO:0000259" key="4">
    <source>
        <dbReference type="SMART" id="SM00322"/>
    </source>
</evidence>
<accession>A0A2H9ZTI2</accession>
<dbReference type="OrthoDB" id="442947at2759"/>
<reference evidence="5 6" key="1">
    <citation type="journal article" date="2017" name="Nature">
        <title>The Apostasia genome and the evolution of orchids.</title>
        <authorList>
            <person name="Zhang G.Q."/>
            <person name="Liu K.W."/>
            <person name="Li Z."/>
            <person name="Lohaus R."/>
            <person name="Hsiao Y.Y."/>
            <person name="Niu S.C."/>
            <person name="Wang J.Y."/>
            <person name="Lin Y.C."/>
            <person name="Xu Q."/>
            <person name="Chen L.J."/>
            <person name="Yoshida K."/>
            <person name="Fujiwara S."/>
            <person name="Wang Z.W."/>
            <person name="Zhang Y.Q."/>
            <person name="Mitsuda N."/>
            <person name="Wang M."/>
            <person name="Liu G.H."/>
            <person name="Pecoraro L."/>
            <person name="Huang H.X."/>
            <person name="Xiao X.J."/>
            <person name="Lin M."/>
            <person name="Wu X.Y."/>
            <person name="Wu W.L."/>
            <person name="Chen Y.Y."/>
            <person name="Chang S.B."/>
            <person name="Sakamoto S."/>
            <person name="Ohme-Takagi M."/>
            <person name="Yagi M."/>
            <person name="Zeng S.J."/>
            <person name="Shen C.Y."/>
            <person name="Yeh C.M."/>
            <person name="Luo Y.B."/>
            <person name="Tsai W.C."/>
            <person name="Van de Peer Y."/>
            <person name="Liu Z.J."/>
        </authorList>
    </citation>
    <scope>NUCLEOTIDE SEQUENCE [LARGE SCALE GENOMIC DNA]</scope>
    <source>
        <strain evidence="6">cv. Shenzhen</strain>
        <tissue evidence="5">Stem</tissue>
    </source>
</reference>
<dbReference type="SMART" id="SM00322">
    <property type="entry name" value="KH"/>
    <property type="match status" value="4"/>
</dbReference>
<sequence>MDRPRSKRGYHYDQDSDSQTPRTKPRYDGSGHRRANHYRRSGDRRPPPPPPPPHPPPSAASSSSNIPDGPLPTGTVTTFFRLLCPENKTGGVIGKSGNIIKNVRQETGAWINVQDLVPGDDERIIETADDRRREPDGRPPRYSPAQEALLMIHDRVVDLYFEDEGEEDYGVGVWRAAERVRERERERARVTTRLVVPRTHVGCLLGKGGKIIEHMRNETRTHIRILPRDQYTPRCVSMLEEVVQVVGEGNCVKKAMEIISCRLKESLHRDRTPYCGRGPSPERCFFPDDDFISDIQHQSGLEGAELGPRSSLGPAKNRHYAYGSEHSSHILDSDADLMTDSLQSFSYEVLVFRILCPNDKAEAIFSFSNGVMDMLQTDIGVDVSVADPVEGSSERIIIITSDEGPDDELFPAQEALLHVQTHISDLGPDKDNIITTRLLVSASELSCLEDKDGSLSDIQRLTCANVQILPKEDLPLCAFETDELIQIVGEIRAARKALLHVTEKIRSYLYRDISSPKETLPPSIPVPRHSSKVAGPESTSFGSLSREGYRGSEPPIASYQNVCPSANWLSKDTAIGASGSLELEQNAINDSGRQSELKRFSTPLVTKSTLEVVIPENAVPSLISKSGCKLAQISEMSGATVNLLDEQPDSSVKVVQISGTPEQAERAQSLLQGFILSSKFCPFSCKDSWPLQKMTDLKASVGYSHKLLLDAAKNDYVNPPSAHSLKGHINLMGVKFPGCRRRYAKQWHTKHVFENPFVKVGPKVSLPKCTHYWDSTMGCVPDFPT</sequence>
<feature type="region of interest" description="Disordered" evidence="3">
    <location>
        <begin position="1"/>
        <end position="73"/>
    </location>
</feature>
<protein>
    <submittedName>
        <fullName evidence="5">KH domain-containing protein</fullName>
    </submittedName>
</protein>
<dbReference type="InterPro" id="IPR004087">
    <property type="entry name" value="KH_dom"/>
</dbReference>
<dbReference type="Pfam" id="PF00013">
    <property type="entry name" value="KH_1"/>
    <property type="match status" value="3"/>
</dbReference>
<name>A0A2H9ZTI2_9ASPA</name>
<gene>
    <name evidence="5" type="ORF">AXF42_Ash019334</name>
</gene>
<evidence type="ECO:0000313" key="5">
    <source>
        <dbReference type="EMBL" id="PKA46593.1"/>
    </source>
</evidence>
<dbReference type="Proteomes" id="UP000236161">
    <property type="component" value="Unassembled WGS sequence"/>
</dbReference>
<keyword evidence="1" id="KW-0677">Repeat</keyword>
<feature type="compositionally biased region" description="Basic and acidic residues" evidence="3">
    <location>
        <begin position="1"/>
        <end position="14"/>
    </location>
</feature>
<feature type="domain" description="K Homology" evidence="4">
    <location>
        <begin position="76"/>
        <end position="185"/>
    </location>
</feature>
<dbReference type="CDD" id="cd22459">
    <property type="entry name" value="KH-I_PEPPER_rpt1_like"/>
    <property type="match status" value="1"/>
</dbReference>
<feature type="domain" description="K Homology" evidence="4">
    <location>
        <begin position="606"/>
        <end position="676"/>
    </location>
</feature>
<dbReference type="STRING" id="1088818.A0A2H9ZTI2"/>
<keyword evidence="6" id="KW-1185">Reference proteome</keyword>
<dbReference type="Gene3D" id="3.30.310.210">
    <property type="match status" value="1"/>
</dbReference>
<organism evidence="5 6">
    <name type="scientific">Apostasia shenzhenica</name>
    <dbReference type="NCBI Taxonomy" id="1088818"/>
    <lineage>
        <taxon>Eukaryota</taxon>
        <taxon>Viridiplantae</taxon>
        <taxon>Streptophyta</taxon>
        <taxon>Embryophyta</taxon>
        <taxon>Tracheophyta</taxon>
        <taxon>Spermatophyta</taxon>
        <taxon>Magnoliopsida</taxon>
        <taxon>Liliopsida</taxon>
        <taxon>Asparagales</taxon>
        <taxon>Orchidaceae</taxon>
        <taxon>Apostasioideae</taxon>
        <taxon>Apostasia</taxon>
    </lineage>
</organism>